<evidence type="ECO:0000256" key="8">
    <source>
        <dbReference type="PIRSR" id="PIRSR602401-1"/>
    </source>
</evidence>
<dbReference type="SUPFAM" id="SSF48264">
    <property type="entry name" value="Cytochrome P450"/>
    <property type="match status" value="1"/>
</dbReference>
<accession>A0AAE1CU60</accession>
<feature type="region of interest" description="Disordered" evidence="10">
    <location>
        <begin position="34"/>
        <end position="68"/>
    </location>
</feature>
<organism evidence="11 12">
    <name type="scientific">Elysia crispata</name>
    <name type="common">lettuce slug</name>
    <dbReference type="NCBI Taxonomy" id="231223"/>
    <lineage>
        <taxon>Eukaryota</taxon>
        <taxon>Metazoa</taxon>
        <taxon>Spiralia</taxon>
        <taxon>Lophotrochozoa</taxon>
        <taxon>Mollusca</taxon>
        <taxon>Gastropoda</taxon>
        <taxon>Heterobranchia</taxon>
        <taxon>Euthyneura</taxon>
        <taxon>Panpulmonata</taxon>
        <taxon>Sacoglossa</taxon>
        <taxon>Placobranchoidea</taxon>
        <taxon>Plakobranchidae</taxon>
        <taxon>Elysia</taxon>
    </lineage>
</organism>
<dbReference type="GO" id="GO:0005506">
    <property type="term" value="F:iron ion binding"/>
    <property type="evidence" value="ECO:0007669"/>
    <property type="project" value="InterPro"/>
</dbReference>
<gene>
    <name evidence="11" type="ORF">RRG08_000560</name>
</gene>
<dbReference type="InterPro" id="IPR002401">
    <property type="entry name" value="Cyt_P450_E_grp-I"/>
</dbReference>
<evidence type="ECO:0000256" key="3">
    <source>
        <dbReference type="ARBA" id="ARBA00022617"/>
    </source>
</evidence>
<protein>
    <recommendedName>
        <fullName evidence="13">Cytochrome P450</fullName>
    </recommendedName>
</protein>
<evidence type="ECO:0000313" key="11">
    <source>
        <dbReference type="EMBL" id="KAK3736809.1"/>
    </source>
</evidence>
<dbReference type="PROSITE" id="PS00086">
    <property type="entry name" value="CYTOCHROME_P450"/>
    <property type="match status" value="1"/>
</dbReference>
<proteinExistence type="inferred from homology"/>
<dbReference type="InterPro" id="IPR017972">
    <property type="entry name" value="Cyt_P450_CS"/>
</dbReference>
<feature type="binding site" description="axial binding residue" evidence="8">
    <location>
        <position position="491"/>
    </location>
    <ligand>
        <name>heme</name>
        <dbReference type="ChEBI" id="CHEBI:30413"/>
    </ligand>
    <ligandPart>
        <name>Fe</name>
        <dbReference type="ChEBI" id="CHEBI:18248"/>
    </ligandPart>
</feature>
<dbReference type="GO" id="GO:0004497">
    <property type="term" value="F:monooxygenase activity"/>
    <property type="evidence" value="ECO:0007669"/>
    <property type="project" value="UniProtKB-KW"/>
</dbReference>
<dbReference type="CDD" id="cd11054">
    <property type="entry name" value="CYP24A1-like"/>
    <property type="match status" value="1"/>
</dbReference>
<dbReference type="Proteomes" id="UP001283361">
    <property type="component" value="Unassembled WGS sequence"/>
</dbReference>
<evidence type="ECO:0000256" key="6">
    <source>
        <dbReference type="ARBA" id="ARBA00023004"/>
    </source>
</evidence>
<dbReference type="InterPro" id="IPR036396">
    <property type="entry name" value="Cyt_P450_sf"/>
</dbReference>
<evidence type="ECO:0000256" key="2">
    <source>
        <dbReference type="ARBA" id="ARBA00010617"/>
    </source>
</evidence>
<evidence type="ECO:0008006" key="13">
    <source>
        <dbReference type="Google" id="ProtNLM"/>
    </source>
</evidence>
<dbReference type="Pfam" id="PF00067">
    <property type="entry name" value="p450"/>
    <property type="match status" value="1"/>
</dbReference>
<evidence type="ECO:0000256" key="9">
    <source>
        <dbReference type="RuleBase" id="RU000461"/>
    </source>
</evidence>
<evidence type="ECO:0000256" key="1">
    <source>
        <dbReference type="ARBA" id="ARBA00001971"/>
    </source>
</evidence>
<dbReference type="PRINTS" id="PR00463">
    <property type="entry name" value="EP450I"/>
</dbReference>
<feature type="compositionally biased region" description="Low complexity" evidence="10">
    <location>
        <begin position="38"/>
        <end position="59"/>
    </location>
</feature>
<comment type="similarity">
    <text evidence="2 9">Belongs to the cytochrome P450 family.</text>
</comment>
<comment type="cofactor">
    <cofactor evidence="1 8">
        <name>heme</name>
        <dbReference type="ChEBI" id="CHEBI:30413"/>
    </cofactor>
</comment>
<keyword evidence="7 9" id="KW-0503">Monooxygenase</keyword>
<keyword evidence="5 9" id="KW-0560">Oxidoreductase</keyword>
<dbReference type="InterPro" id="IPR001128">
    <property type="entry name" value="Cyt_P450"/>
</dbReference>
<dbReference type="GO" id="GO:0020037">
    <property type="term" value="F:heme binding"/>
    <property type="evidence" value="ECO:0007669"/>
    <property type="project" value="InterPro"/>
</dbReference>
<evidence type="ECO:0000256" key="4">
    <source>
        <dbReference type="ARBA" id="ARBA00022723"/>
    </source>
</evidence>
<dbReference type="InterPro" id="IPR050479">
    <property type="entry name" value="CYP11_CYP27_families"/>
</dbReference>
<dbReference type="EMBL" id="JAWDGP010006684">
    <property type="protein sequence ID" value="KAK3736809.1"/>
    <property type="molecule type" value="Genomic_DNA"/>
</dbReference>
<evidence type="ECO:0000313" key="12">
    <source>
        <dbReference type="Proteomes" id="UP001283361"/>
    </source>
</evidence>
<keyword evidence="6 8" id="KW-0408">Iron</keyword>
<reference evidence="11" key="1">
    <citation type="journal article" date="2023" name="G3 (Bethesda)">
        <title>A reference genome for the long-term kleptoplast-retaining sea slug Elysia crispata morphotype clarki.</title>
        <authorList>
            <person name="Eastman K.E."/>
            <person name="Pendleton A.L."/>
            <person name="Shaikh M.A."/>
            <person name="Suttiyut T."/>
            <person name="Ogas R."/>
            <person name="Tomko P."/>
            <person name="Gavelis G."/>
            <person name="Widhalm J.R."/>
            <person name="Wisecaver J.H."/>
        </authorList>
    </citation>
    <scope>NUCLEOTIDE SEQUENCE</scope>
    <source>
        <strain evidence="11">ECLA1</strain>
    </source>
</reference>
<dbReference type="Gene3D" id="1.10.630.10">
    <property type="entry name" value="Cytochrome P450"/>
    <property type="match status" value="1"/>
</dbReference>
<evidence type="ECO:0000256" key="5">
    <source>
        <dbReference type="ARBA" id="ARBA00023002"/>
    </source>
</evidence>
<dbReference type="PANTHER" id="PTHR24279">
    <property type="entry name" value="CYTOCHROME P450"/>
    <property type="match status" value="1"/>
</dbReference>
<keyword evidence="12" id="KW-1185">Reference proteome</keyword>
<evidence type="ECO:0000256" key="10">
    <source>
        <dbReference type="SAM" id="MobiDB-lite"/>
    </source>
</evidence>
<sequence length="544" mass="61602">MTCSLQEIFPQMAHVTLYQQRTFLKTDSPLTQTVSRISSSSSTPSASASSPSTAQSTSSEDGASPLPFSAIPGPRGVAQWPVLGAVMLFKPFTKFTPATAHQMLDNLFEQYGSIVRCQLKGTMVLVRDIKDVETVFRNEGVYPVRPSLQLPIQFAKRNRVKDGFNEVQGEKWHKLRAPLAKRLARVNSATYYMRDQNAVADDFRDILESGEHMTPEEMSDIFFRFTAESIGVVCFNTRLGFLDADLSNRPGAVEYLKASKALFRLLHDEIRGHSILHGLYRNKTYRNFEKTQLTLRQYSGQELQKAGNLLKQRQQSGTFDPEEPNLLFSLLSDPNLDFEDIRNLMNTLYVAGTDSTAKSLQVFFYNLATNLEKQENLYKEIIEVIGPDQALTPEALARMPYLKAAMKESFRMMFPNMGISRFMPKDVVLSGYLVPAGTQILICSISVSKAYFDNPHQYIPERWLRSEDGKRLDSTIHPMAALPFGYGPRNCIGRRFAEQEMYIATVKILQKLKIGVKPESEGMRFTYSVFVEPEKPIAFTFSKR</sequence>
<dbReference type="AlphaFoldDB" id="A0AAE1CU60"/>
<dbReference type="PANTHER" id="PTHR24279:SF120">
    <property type="entry name" value="CYTOCHROME P450"/>
    <property type="match status" value="1"/>
</dbReference>
<keyword evidence="3 8" id="KW-0349">Heme</keyword>
<keyword evidence="4 8" id="KW-0479">Metal-binding</keyword>
<evidence type="ECO:0000256" key="7">
    <source>
        <dbReference type="ARBA" id="ARBA00023033"/>
    </source>
</evidence>
<dbReference type="PRINTS" id="PR00385">
    <property type="entry name" value="P450"/>
</dbReference>
<comment type="caution">
    <text evidence="11">The sequence shown here is derived from an EMBL/GenBank/DDBJ whole genome shotgun (WGS) entry which is preliminary data.</text>
</comment>
<name>A0AAE1CU60_9GAST</name>
<dbReference type="GO" id="GO:0016705">
    <property type="term" value="F:oxidoreductase activity, acting on paired donors, with incorporation or reduction of molecular oxygen"/>
    <property type="evidence" value="ECO:0007669"/>
    <property type="project" value="InterPro"/>
</dbReference>